<organism evidence="11 12">
    <name type="scientific">Gracilariopsis chorda</name>
    <dbReference type="NCBI Taxonomy" id="448386"/>
    <lineage>
        <taxon>Eukaryota</taxon>
        <taxon>Rhodophyta</taxon>
        <taxon>Florideophyceae</taxon>
        <taxon>Rhodymeniophycidae</taxon>
        <taxon>Gracilariales</taxon>
        <taxon>Gracilariaceae</taxon>
        <taxon>Gracilariopsis</taxon>
    </lineage>
</organism>
<dbReference type="GO" id="GO:0005484">
    <property type="term" value="F:SNAP receptor activity"/>
    <property type="evidence" value="ECO:0007669"/>
    <property type="project" value="InterPro"/>
</dbReference>
<dbReference type="PROSITE" id="PS50192">
    <property type="entry name" value="T_SNARE"/>
    <property type="match status" value="1"/>
</dbReference>
<dbReference type="SMART" id="SM00397">
    <property type="entry name" value="t_SNARE"/>
    <property type="match status" value="1"/>
</dbReference>
<dbReference type="EMBL" id="NBIV01000002">
    <property type="protein sequence ID" value="PXF49759.1"/>
    <property type="molecule type" value="Genomic_DNA"/>
</dbReference>
<keyword evidence="5" id="KW-0653">Protein transport</keyword>
<evidence type="ECO:0000256" key="9">
    <source>
        <dbReference type="SAM" id="Phobius"/>
    </source>
</evidence>
<evidence type="ECO:0000256" key="7">
    <source>
        <dbReference type="ARBA" id="ARBA00023034"/>
    </source>
</evidence>
<comment type="caution">
    <text evidence="11">The sequence shown here is derived from an EMBL/GenBank/DDBJ whole genome shotgun (WGS) entry which is preliminary data.</text>
</comment>
<keyword evidence="4 9" id="KW-0812">Transmembrane</keyword>
<dbReference type="Pfam" id="PF09177">
    <property type="entry name" value="STX6_10_61_N"/>
    <property type="match status" value="1"/>
</dbReference>
<name>A0A2V3J5S9_9FLOR</name>
<dbReference type="Gene3D" id="1.20.5.110">
    <property type="match status" value="1"/>
</dbReference>
<keyword evidence="7" id="KW-0333">Golgi apparatus</keyword>
<protein>
    <submittedName>
        <fullName evidence="11">Syntaxin-61</fullName>
    </submittedName>
</protein>
<dbReference type="GO" id="GO:0005802">
    <property type="term" value="C:trans-Golgi network"/>
    <property type="evidence" value="ECO:0007669"/>
    <property type="project" value="UniProtKB-ARBA"/>
</dbReference>
<keyword evidence="6 9" id="KW-1133">Transmembrane helix</keyword>
<dbReference type="AlphaFoldDB" id="A0A2V3J5S9"/>
<dbReference type="InterPro" id="IPR006012">
    <property type="entry name" value="Syntaxin/epimorphin_CS"/>
</dbReference>
<dbReference type="PROSITE" id="PS00914">
    <property type="entry name" value="SYNTAXIN"/>
    <property type="match status" value="1"/>
</dbReference>
<dbReference type="SUPFAM" id="SSF58038">
    <property type="entry name" value="SNARE fusion complex"/>
    <property type="match status" value="1"/>
</dbReference>
<dbReference type="GO" id="GO:0006886">
    <property type="term" value="P:intracellular protein transport"/>
    <property type="evidence" value="ECO:0007669"/>
    <property type="project" value="InterPro"/>
</dbReference>
<evidence type="ECO:0000313" key="12">
    <source>
        <dbReference type="Proteomes" id="UP000247409"/>
    </source>
</evidence>
<evidence type="ECO:0000256" key="3">
    <source>
        <dbReference type="ARBA" id="ARBA00022448"/>
    </source>
</evidence>
<dbReference type="OrthoDB" id="546861at2759"/>
<keyword evidence="3" id="KW-0813">Transport</keyword>
<reference evidence="11 12" key="1">
    <citation type="journal article" date="2018" name="Mol. Biol. Evol.">
        <title>Analysis of the draft genome of the red seaweed Gracilariopsis chorda provides insights into genome size evolution in Rhodophyta.</title>
        <authorList>
            <person name="Lee J."/>
            <person name="Yang E.C."/>
            <person name="Graf L."/>
            <person name="Yang J.H."/>
            <person name="Qiu H."/>
            <person name="Zel Zion U."/>
            <person name="Chan C.X."/>
            <person name="Stephens T.G."/>
            <person name="Weber A.P.M."/>
            <person name="Boo G.H."/>
            <person name="Boo S.M."/>
            <person name="Kim K.M."/>
            <person name="Shin Y."/>
            <person name="Jung M."/>
            <person name="Lee S.J."/>
            <person name="Yim H.S."/>
            <person name="Lee J.H."/>
            <person name="Bhattacharya D."/>
            <person name="Yoon H.S."/>
        </authorList>
    </citation>
    <scope>NUCLEOTIDE SEQUENCE [LARGE SCALE GENOMIC DNA]</scope>
    <source>
        <strain evidence="11 12">SKKU-2015</strain>
        <tissue evidence="11">Whole body</tissue>
    </source>
</reference>
<dbReference type="InterPro" id="IPR015260">
    <property type="entry name" value="Syntaxin-6/10/61_N"/>
</dbReference>
<feature type="domain" description="T-SNARE coiled-coil homology" evidence="10">
    <location>
        <begin position="118"/>
        <end position="180"/>
    </location>
</feature>
<dbReference type="InterPro" id="IPR000727">
    <property type="entry name" value="T_SNARE_dom"/>
</dbReference>
<sequence length="209" mass="23834">MTQEDPFPIVQEEVRSAWAALSKDFSHISETQFQSRLEALECDVQDLSDAIDVARKDRERFGLSQHEIASRQNFVTDMQRNLAALRRKSVVGAPSQSRVDEVRRANDAFIGDEMRQQEMLMEHQDAQLGELANAVERIGIMGRDMHQELEVQGQMLDDLGGEMDTTFSRVKVVRKKLNDFIEETGPRTFCTILILSITFIILTFLVVTT</sequence>
<evidence type="ECO:0000256" key="4">
    <source>
        <dbReference type="ARBA" id="ARBA00022692"/>
    </source>
</evidence>
<proteinExistence type="inferred from homology"/>
<evidence type="ECO:0000256" key="1">
    <source>
        <dbReference type="ARBA" id="ARBA00004409"/>
    </source>
</evidence>
<dbReference type="GO" id="GO:0048193">
    <property type="term" value="P:Golgi vesicle transport"/>
    <property type="evidence" value="ECO:0007669"/>
    <property type="project" value="InterPro"/>
</dbReference>
<keyword evidence="12" id="KW-1185">Reference proteome</keyword>
<dbReference type="Gene3D" id="1.20.58.90">
    <property type="match status" value="1"/>
</dbReference>
<feature type="transmembrane region" description="Helical" evidence="9">
    <location>
        <begin position="189"/>
        <end position="207"/>
    </location>
</feature>
<evidence type="ECO:0000313" key="11">
    <source>
        <dbReference type="EMBL" id="PXF49759.1"/>
    </source>
</evidence>
<evidence type="ECO:0000256" key="5">
    <source>
        <dbReference type="ARBA" id="ARBA00022927"/>
    </source>
</evidence>
<dbReference type="Proteomes" id="UP000247409">
    <property type="component" value="Unassembled WGS sequence"/>
</dbReference>
<comment type="similarity">
    <text evidence="2">Belongs to the syntaxin family.</text>
</comment>
<dbReference type="STRING" id="448386.A0A2V3J5S9"/>
<evidence type="ECO:0000256" key="8">
    <source>
        <dbReference type="ARBA" id="ARBA00023136"/>
    </source>
</evidence>
<evidence type="ECO:0000256" key="6">
    <source>
        <dbReference type="ARBA" id="ARBA00022989"/>
    </source>
</evidence>
<dbReference type="GO" id="GO:0000139">
    <property type="term" value="C:Golgi membrane"/>
    <property type="evidence" value="ECO:0007669"/>
    <property type="project" value="UniProtKB-SubCell"/>
</dbReference>
<accession>A0A2V3J5S9</accession>
<evidence type="ECO:0000259" key="10">
    <source>
        <dbReference type="PROSITE" id="PS50192"/>
    </source>
</evidence>
<keyword evidence="8 9" id="KW-0472">Membrane</keyword>
<dbReference type="InterPro" id="IPR010989">
    <property type="entry name" value="SNARE"/>
</dbReference>
<gene>
    <name evidence="11" type="ORF">BWQ96_00411</name>
</gene>
<comment type="subcellular location">
    <subcellularLocation>
        <location evidence="1">Golgi apparatus membrane</location>
        <topology evidence="1">Single-pass type IV membrane protein</topology>
    </subcellularLocation>
</comment>
<dbReference type="PANTHER" id="PTHR12791">
    <property type="entry name" value="GOLGI SNARE BET1-RELATED"/>
    <property type="match status" value="1"/>
</dbReference>
<evidence type="ECO:0000256" key="2">
    <source>
        <dbReference type="ARBA" id="ARBA00009063"/>
    </source>
</evidence>
<dbReference type="SUPFAM" id="SSF47661">
    <property type="entry name" value="t-snare proteins"/>
    <property type="match status" value="1"/>
</dbReference>